<evidence type="ECO:0000256" key="5">
    <source>
        <dbReference type="SAM" id="Phobius"/>
    </source>
</evidence>
<evidence type="ECO:0000256" key="3">
    <source>
        <dbReference type="ARBA" id="ARBA00022840"/>
    </source>
</evidence>
<keyword evidence="5" id="KW-0472">Membrane</keyword>
<evidence type="ECO:0000259" key="7">
    <source>
        <dbReference type="PROSITE" id="PS51218"/>
    </source>
</evidence>
<keyword evidence="3" id="KW-0547">Nucleotide-binding</keyword>
<protein>
    <recommendedName>
        <fullName evidence="9">RNA-directed RNA polymerase</fullName>
    </recommendedName>
</protein>
<keyword evidence="2" id="KW-0548">Nucleotidyltransferase</keyword>
<dbReference type="InterPro" id="IPR014759">
    <property type="entry name" value="Helicase_SF3_ssRNA_vir"/>
</dbReference>
<proteinExistence type="predicted"/>
<feature type="domain" description="RdRp catalytic" evidence="6">
    <location>
        <begin position="1391"/>
        <end position="1530"/>
    </location>
</feature>
<dbReference type="InterPro" id="IPR001205">
    <property type="entry name" value="RNA-dir_pol_C"/>
</dbReference>
<dbReference type="Pfam" id="PF00680">
    <property type="entry name" value="RdRP_1"/>
    <property type="match status" value="1"/>
</dbReference>
<evidence type="ECO:0000256" key="2">
    <source>
        <dbReference type="ARBA" id="ARBA00022695"/>
    </source>
</evidence>
<dbReference type="InterPro" id="IPR000605">
    <property type="entry name" value="Helicase_SF3_ssDNA/RNA_vir"/>
</dbReference>
<evidence type="ECO:0000256" key="1">
    <source>
        <dbReference type="ARBA" id="ARBA00022679"/>
    </source>
</evidence>
<dbReference type="Gene3D" id="3.30.70.270">
    <property type="match status" value="1"/>
</dbReference>
<dbReference type="GO" id="GO:0006351">
    <property type="term" value="P:DNA-templated transcription"/>
    <property type="evidence" value="ECO:0007669"/>
    <property type="project" value="InterPro"/>
</dbReference>
<dbReference type="PROSITE" id="PS50507">
    <property type="entry name" value="RDRP_SSRNA_POS"/>
    <property type="match status" value="1"/>
</dbReference>
<evidence type="ECO:0000313" key="8">
    <source>
        <dbReference type="EMBL" id="QRQ90210.1"/>
    </source>
</evidence>
<feature type="transmembrane region" description="Helical" evidence="5">
    <location>
        <begin position="1716"/>
        <end position="1736"/>
    </location>
</feature>
<keyword evidence="5" id="KW-0812">Transmembrane</keyword>
<evidence type="ECO:0000256" key="4">
    <source>
        <dbReference type="ARBA" id="ARBA00022953"/>
    </source>
</evidence>
<dbReference type="InterPro" id="IPR043502">
    <property type="entry name" value="DNA/RNA_pol_sf"/>
</dbReference>
<sequence>MTPLSNDSASADVFPIVSVDTRSLTSNTTCLSEVNSYGAHALRRSIRFGRTLDTELLTHNPKFDQIRSQLCDTDIAFKRCTQKDYHIYVSLRIKSKPGHKGKVYMFDVHNYQDFQYKVHDFVGHDGFICYTTSSKYSNAFFIDTESAKNMFFDSSFKCGKLRIVEAEVLITEQRKRGIPSLLLCARRSAYEAQLQSGTTFFPQVIVDTDLQDKIEDAVILLMGLMSSDSWTNRAAIVLMALKKHNVSLSGDDISHMLKTIREWFVSSPLQSGDDSEDFTPFSEKASSFWRHVSKSDFAQGLGKILVFLLSLFNFGVKGNLKYFMSTIKYSGAAAIFDGGDMLLGVLKGFELVLTRVSQFYSTGRWDTLFHSESTYAKFDEMCRQVKVDYIKLRRHDPCINKHDLLVTIRDLIQQANNMISMASRLKLKDKAVVEVFSHLIELERLNSEISVKIDAQKPRETPYGMIVCGQSSVGKTSFLNCVHMYKEHLRGRKNASPQDIYIRNPEDAYWTNHDSTKTTIVVDDAANVRPQRVVGVDKTMNEIIFIVNCVQAMPPYADLADKGQNPLMNDLAVFSTNVENLNIPLYFNCPLAVARRLPVKIELSVRPEFRVPGSHMLNSELVPDVSYPDVWCIKVSKCKVRPGEEELMCQNFVYETVGEFTLPQFLAWFKKDVTQHKKNQAGMIKSIESLAIVEFCPECDLPSNLCDCQVEVQAGEESNTLLDALKVLAVYHGFTFARGWVEMAVAQAAGLTTVTLAELVTHVLVALVSQGMVMAAGVALVIVNRDEILTSAVTICKDFVVAKIASTFTETREAATGSIAELGRKVHSLLGGTNKALLVLGLVTAAIGARIIYNQASSGDQADMIGFKPVSKNERESVWKKDEYPLSNFDIPRQTGSLRTLGFDEQVNFLARNICHNNAQSIADPTRGVVSSMLCIKGNVFIGCGHTIPEKRSQNMKMVWQEGTKGVTANHDVNFDSTARRKVNTDLYTYFITDAQPRKSCEELFMPRVFSSKGKKFDGVLVGRDKDGRVYTNMVYECEFKKTSFDGETFDSWVPARCERKTVRGDCGSVLLLFTHSGPMIAGFHRLLFENFFSWHIAITACHREDLPDLSGVVGRGDPKLDSPSSRFGELQALHPNSHVRFIESDLRAEVFGSFNVWRSEHRSKMRKTVFYDDLVAQGIDPQMLPAVMSGWKADQRNLKKLTTNNVQINEVILRAAGEAMLKSWEPALPFAREEMMIYDVNSSLNGVAGLRFVDRMNFSSSAGWPYCTSKKAFLIPDPTDDDEHRVRVTDEIMSDVEHILDEYAKNNTSCTIFQYAKKDEMRPIQKVLDENTRGINGGQFGFTIVMRQLTLAMTRIMQLNPDIFNLCVGLEAQTAQWSELLARLKRKGFSKWVAIDFTGFDSSFMTKCMKEAFRVVLAFMDKSGATEQHKKYFKCMSYDLMYYMVNFCGTLMQLCGKNPSGHAWTVIINSIVNELYMRYAYIILHPKFDEEMEFDKLLDIALGFDFDVALATYGDDSFKSVSEGCEWYNHTAIKDAMAKFGVTVTMADKTSESRPYITQDEVSFLKRKFVFNSDFGKHVAPLEPMSIYKSLCWNRLSSVDSPAETLASCVMSATYEWAWHGREKYNEEMTRLHALCDKYDIKYTKIPFEFFVEKFKSDSAAFYADMEKRGKTFEQSAVCDYMPTYYHPEMRSIIRNKGPCTFYTTSCEFNVWEQLGFDIGVFFSFCVIYTTLFFYLMFKYNTSWRSFPVFAFDASAFLQIVVHLAFHSAKFRVQHYLVLWFMWRRLVSRRR</sequence>
<dbReference type="Gene3D" id="1.20.960.20">
    <property type="match status" value="1"/>
</dbReference>
<dbReference type="GO" id="GO:0003723">
    <property type="term" value="F:RNA binding"/>
    <property type="evidence" value="ECO:0007669"/>
    <property type="project" value="InterPro"/>
</dbReference>
<dbReference type="GO" id="GO:0003724">
    <property type="term" value="F:RNA helicase activity"/>
    <property type="evidence" value="ECO:0007669"/>
    <property type="project" value="InterPro"/>
</dbReference>
<keyword evidence="1" id="KW-0808">Transferase</keyword>
<keyword evidence="4" id="KW-0693">Viral RNA replication</keyword>
<evidence type="ECO:0008006" key="9">
    <source>
        <dbReference type="Google" id="ProtNLM"/>
    </source>
</evidence>
<accession>A0A893A7G9</accession>
<keyword evidence="3" id="KW-0067">ATP-binding</keyword>
<dbReference type="CDD" id="cd23195">
    <property type="entry name" value="Marnaviridae_RdRp"/>
    <property type="match status" value="1"/>
</dbReference>
<dbReference type="GO" id="GO:0003968">
    <property type="term" value="F:RNA-directed RNA polymerase activity"/>
    <property type="evidence" value="ECO:0007669"/>
    <property type="project" value="InterPro"/>
</dbReference>
<organism evidence="8">
    <name type="scientific">Riboviria sp</name>
    <dbReference type="NCBI Taxonomy" id="2585031"/>
    <lineage>
        <taxon>Viruses</taxon>
        <taxon>Riboviria</taxon>
    </lineage>
</organism>
<dbReference type="GO" id="GO:0005524">
    <property type="term" value="F:ATP binding"/>
    <property type="evidence" value="ECO:0007669"/>
    <property type="project" value="UniProtKB-KW"/>
</dbReference>
<dbReference type="GO" id="GO:0039694">
    <property type="term" value="P:viral RNA genome replication"/>
    <property type="evidence" value="ECO:0007669"/>
    <property type="project" value="InterPro"/>
</dbReference>
<feature type="domain" description="SF3 helicase" evidence="7">
    <location>
        <begin position="442"/>
        <end position="618"/>
    </location>
</feature>
<dbReference type="InterPro" id="IPR043128">
    <property type="entry name" value="Rev_trsase/Diguanyl_cyclase"/>
</dbReference>
<dbReference type="EMBL" id="MW348218">
    <property type="protein sequence ID" value="QRQ90210.1"/>
    <property type="molecule type" value="Genomic_RNA"/>
</dbReference>
<reference evidence="8" key="1">
    <citation type="submission" date="2020-11" db="EMBL/GenBank/DDBJ databases">
        <title>Viral genomes from river ports along the Yangtze River in China.</title>
        <authorList>
            <person name="Lu J."/>
            <person name="Shen Q."/>
            <person name="Yang S."/>
            <person name="Zhang W."/>
        </authorList>
    </citation>
    <scope>NUCLEOTIDE SEQUENCE</scope>
    <source>
        <strain evidence="8">6nt-RDRP-4</strain>
    </source>
</reference>
<dbReference type="SUPFAM" id="SSF56672">
    <property type="entry name" value="DNA/RNA polymerases"/>
    <property type="match status" value="1"/>
</dbReference>
<dbReference type="PROSITE" id="PS51218">
    <property type="entry name" value="SF3_HELICASE_2"/>
    <property type="match status" value="1"/>
</dbReference>
<name>A0A893A7G9_9VIRU</name>
<dbReference type="Pfam" id="PF00910">
    <property type="entry name" value="RNA_helicase"/>
    <property type="match status" value="1"/>
</dbReference>
<dbReference type="InterPro" id="IPR007094">
    <property type="entry name" value="RNA-dir_pol_PSvirus"/>
</dbReference>
<keyword evidence="5" id="KW-1133">Transmembrane helix</keyword>
<evidence type="ECO:0000259" key="6">
    <source>
        <dbReference type="PROSITE" id="PS50507"/>
    </source>
</evidence>